<gene>
    <name evidence="2" type="ORF">E3T49_01575</name>
</gene>
<dbReference type="EMBL" id="SOHA01000005">
    <property type="protein sequence ID" value="TFD33018.1"/>
    <property type="molecule type" value="Genomic_DNA"/>
</dbReference>
<evidence type="ECO:0000313" key="2">
    <source>
        <dbReference type="EMBL" id="TFD33018.1"/>
    </source>
</evidence>
<sequence length="116" mass="11250">MSDSRPSRPRRSSLLLIGAGIGVLLASAGALALVSGLAIADQPGQAVDVPALVVEVDPAPGPTSPASPSTPAPVSPTSEPGSPALVPAPAPLVVDDDGDDDAIDGGDDNGGDRPDD</sequence>
<dbReference type="RefSeq" id="WP_134422857.1">
    <property type="nucleotide sequence ID" value="NZ_SOHA01000005.1"/>
</dbReference>
<feature type="compositionally biased region" description="Low complexity" evidence="1">
    <location>
        <begin position="75"/>
        <end position="93"/>
    </location>
</feature>
<organism evidence="2 3">
    <name type="scientific">Cryobacterium cryoconiti</name>
    <dbReference type="NCBI Taxonomy" id="1259239"/>
    <lineage>
        <taxon>Bacteria</taxon>
        <taxon>Bacillati</taxon>
        <taxon>Actinomycetota</taxon>
        <taxon>Actinomycetes</taxon>
        <taxon>Micrococcales</taxon>
        <taxon>Microbacteriaceae</taxon>
        <taxon>Cryobacterium</taxon>
    </lineage>
</organism>
<feature type="compositionally biased region" description="Pro residues" evidence="1">
    <location>
        <begin position="59"/>
        <end position="74"/>
    </location>
</feature>
<keyword evidence="3" id="KW-1185">Reference proteome</keyword>
<dbReference type="Proteomes" id="UP000297472">
    <property type="component" value="Unassembled WGS sequence"/>
</dbReference>
<accession>A0A4Y8K391</accession>
<dbReference type="AlphaFoldDB" id="A0A4Y8K391"/>
<feature type="compositionally biased region" description="Acidic residues" evidence="1">
    <location>
        <begin position="94"/>
        <end position="109"/>
    </location>
</feature>
<evidence type="ECO:0000313" key="3">
    <source>
        <dbReference type="Proteomes" id="UP000297472"/>
    </source>
</evidence>
<protein>
    <recommendedName>
        <fullName evidence="4">Small secreted hydrophilic protein</fullName>
    </recommendedName>
</protein>
<comment type="caution">
    <text evidence="2">The sequence shown here is derived from an EMBL/GenBank/DDBJ whole genome shotgun (WGS) entry which is preliminary data.</text>
</comment>
<name>A0A4Y8K391_9MICO</name>
<evidence type="ECO:0000256" key="1">
    <source>
        <dbReference type="SAM" id="MobiDB-lite"/>
    </source>
</evidence>
<proteinExistence type="predicted"/>
<reference evidence="2 3" key="1">
    <citation type="submission" date="2019-03" db="EMBL/GenBank/DDBJ databases">
        <title>Genomics of glacier-inhabiting Cryobacterium strains.</title>
        <authorList>
            <person name="Liu Q."/>
            <person name="Xin Y.-H."/>
        </authorList>
    </citation>
    <scope>NUCLEOTIDE SEQUENCE [LARGE SCALE GENOMIC DNA]</scope>
    <source>
        <strain evidence="2 3">TMT1-51</strain>
    </source>
</reference>
<evidence type="ECO:0008006" key="4">
    <source>
        <dbReference type="Google" id="ProtNLM"/>
    </source>
</evidence>
<feature type="region of interest" description="Disordered" evidence="1">
    <location>
        <begin position="56"/>
        <end position="116"/>
    </location>
</feature>